<feature type="region of interest" description="Disordered" evidence="1">
    <location>
        <begin position="286"/>
        <end position="316"/>
    </location>
</feature>
<evidence type="ECO:0000313" key="3">
    <source>
        <dbReference type="EMBL" id="CAE0437166.1"/>
    </source>
</evidence>
<feature type="compositionally biased region" description="Basic and acidic residues" evidence="1">
    <location>
        <begin position="12"/>
        <end position="22"/>
    </location>
</feature>
<gene>
    <name evidence="3" type="ORF">ASTO00021_LOCUS7407</name>
</gene>
<sequence length="552" mass="62495">MAAARSRTSLSRSEEVKIERAARPTTSLKNMTNTLKRKTSANNLPTSNPRGLNVKSLTEGRDIPPLPGKGGVKSLADKGYNLHEHGYYYAAKCMCKLVKPSNKAIQIAGGFIVSKTGELKVRKEANASGSGASKPRRRYCVLRSGMMRFYNTSVKGNSLMDDEPDEEFLYSKETIYVQHIRAVRIKSLKSKSFQIVMWKKPSKLKTYSRSPSMMLNLTLRRNNSDGDGGKPKLQKRTMSMRLMQGLTLGRSSANSNSNRESASTLSSRSSNLSGRFSLNVKSNRSSWNADKKSSVGSAESSIGGDSVVEEWDSDDDNESIVSTATSAASDHKEETITFRFSSSEEMKTWVKYLLIEMENQAIVFNAYADILTNDKQKVFVTGNLRRHSVDLYTLAKGVNNRNVWRMREVLAEFLEENGFMDEAELWYELAHVDRANNKQGQGDPTDRDIMGVGTIHRIPKMEEAFFELTEFLKKNSRHISNADEQARKWFEQFTPAEIAIKLHRQYKKVPKDWEFYLTNSKSNALEILQLETENLKEELGRNKLINDIEDYI</sequence>
<accession>A0A7S3LPG8</accession>
<feature type="region of interest" description="Disordered" evidence="1">
    <location>
        <begin position="248"/>
        <end position="273"/>
    </location>
</feature>
<organism evidence="3">
    <name type="scientific">Aplanochytrium stocchinoi</name>
    <dbReference type="NCBI Taxonomy" id="215587"/>
    <lineage>
        <taxon>Eukaryota</taxon>
        <taxon>Sar</taxon>
        <taxon>Stramenopiles</taxon>
        <taxon>Bigyra</taxon>
        <taxon>Labyrinthulomycetes</taxon>
        <taxon>Thraustochytrida</taxon>
        <taxon>Thraustochytriidae</taxon>
        <taxon>Aplanochytrium</taxon>
    </lineage>
</organism>
<feature type="compositionally biased region" description="Acidic residues" evidence="1">
    <location>
        <begin position="307"/>
        <end position="316"/>
    </location>
</feature>
<dbReference type="PROSITE" id="PS50003">
    <property type="entry name" value="PH_DOMAIN"/>
    <property type="match status" value="1"/>
</dbReference>
<feature type="compositionally biased region" description="Low complexity" evidence="1">
    <location>
        <begin position="1"/>
        <end position="11"/>
    </location>
</feature>
<feature type="compositionally biased region" description="Low complexity" evidence="1">
    <location>
        <begin position="250"/>
        <end position="273"/>
    </location>
</feature>
<dbReference type="AlphaFoldDB" id="A0A7S3LPG8"/>
<feature type="region of interest" description="Disordered" evidence="1">
    <location>
        <begin position="1"/>
        <end position="70"/>
    </location>
</feature>
<dbReference type="EMBL" id="HBIN01009936">
    <property type="protein sequence ID" value="CAE0437166.1"/>
    <property type="molecule type" value="Transcribed_RNA"/>
</dbReference>
<evidence type="ECO:0000256" key="1">
    <source>
        <dbReference type="SAM" id="MobiDB-lite"/>
    </source>
</evidence>
<dbReference type="SMART" id="SM00233">
    <property type="entry name" value="PH"/>
    <property type="match status" value="1"/>
</dbReference>
<name>A0A7S3LPG8_9STRA</name>
<feature type="compositionally biased region" description="Polar residues" evidence="1">
    <location>
        <begin position="24"/>
        <end position="50"/>
    </location>
</feature>
<evidence type="ECO:0000259" key="2">
    <source>
        <dbReference type="PROSITE" id="PS50003"/>
    </source>
</evidence>
<feature type="compositionally biased region" description="Polar residues" evidence="1">
    <location>
        <begin position="286"/>
        <end position="300"/>
    </location>
</feature>
<proteinExistence type="predicted"/>
<reference evidence="3" key="1">
    <citation type="submission" date="2021-01" db="EMBL/GenBank/DDBJ databases">
        <authorList>
            <person name="Corre E."/>
            <person name="Pelletier E."/>
            <person name="Niang G."/>
            <person name="Scheremetjew M."/>
            <person name="Finn R."/>
            <person name="Kale V."/>
            <person name="Holt S."/>
            <person name="Cochrane G."/>
            <person name="Meng A."/>
            <person name="Brown T."/>
            <person name="Cohen L."/>
        </authorList>
    </citation>
    <scope>NUCLEOTIDE SEQUENCE</scope>
    <source>
        <strain evidence="3">GSBS06</strain>
    </source>
</reference>
<protein>
    <recommendedName>
        <fullName evidence="2">PH domain-containing protein</fullName>
    </recommendedName>
</protein>
<dbReference type="InterPro" id="IPR001849">
    <property type="entry name" value="PH_domain"/>
</dbReference>
<feature type="domain" description="PH" evidence="2">
    <location>
        <begin position="112"/>
        <end position="358"/>
    </location>
</feature>